<keyword evidence="2" id="KW-1185">Reference proteome</keyword>
<dbReference type="EMBL" id="SMAB01000011">
    <property type="protein sequence ID" value="TCS81815.1"/>
    <property type="molecule type" value="Genomic_DNA"/>
</dbReference>
<dbReference type="Gene3D" id="3.30.1240.10">
    <property type="match status" value="1"/>
</dbReference>
<dbReference type="NCBIfam" id="TIGR01484">
    <property type="entry name" value="HAD-SF-IIB"/>
    <property type="match status" value="1"/>
</dbReference>
<evidence type="ECO:0008006" key="3">
    <source>
        <dbReference type="Google" id="ProtNLM"/>
    </source>
</evidence>
<dbReference type="InterPro" id="IPR023214">
    <property type="entry name" value="HAD_sf"/>
</dbReference>
<evidence type="ECO:0000313" key="1">
    <source>
        <dbReference type="EMBL" id="TCS81815.1"/>
    </source>
</evidence>
<dbReference type="AlphaFoldDB" id="A0A4R3KFB3"/>
<organism evidence="1 2">
    <name type="scientific">Tepidibacillus fermentans</name>
    <dbReference type="NCBI Taxonomy" id="1281767"/>
    <lineage>
        <taxon>Bacteria</taxon>
        <taxon>Bacillati</taxon>
        <taxon>Bacillota</taxon>
        <taxon>Bacilli</taxon>
        <taxon>Bacillales</taxon>
        <taxon>Bacillaceae</taxon>
        <taxon>Tepidibacillus</taxon>
    </lineage>
</organism>
<dbReference type="GO" id="GO:0000287">
    <property type="term" value="F:magnesium ion binding"/>
    <property type="evidence" value="ECO:0007669"/>
    <property type="project" value="TreeGrafter"/>
</dbReference>
<gene>
    <name evidence="1" type="ORF">EDD72_11153</name>
</gene>
<evidence type="ECO:0000313" key="2">
    <source>
        <dbReference type="Proteomes" id="UP000295788"/>
    </source>
</evidence>
<dbReference type="Pfam" id="PF08282">
    <property type="entry name" value="Hydrolase_3"/>
    <property type="match status" value="1"/>
</dbReference>
<name>A0A4R3KFB3_9BACI</name>
<dbReference type="PANTHER" id="PTHR10000:SF8">
    <property type="entry name" value="HAD SUPERFAMILY HYDROLASE-LIKE, TYPE 3"/>
    <property type="match status" value="1"/>
</dbReference>
<sequence>MNYKLVAIDLDDTLLADDLTISSQTIEAIREAVDKGITVTLATGRMFQSAKKYAKAIELDVPIITYQGAYIKNVLSGEVLFQRLVPYELSIDIIKDLIEKNKHIQIYLEDQLYVAEENQYIRDYAKASDVPYYVVDDLVQQMDQSQTEPIKILIIDDPDNIQTLEKEYQYRYGNQLHVTISKPYFLEITHPEATKGNAIRFLAKQKGITMEQVIAIGDSYNDRDMIELAGLGVAMGNARPEIKAIADYVTKTNNDHGVWEVFQKFVLA</sequence>
<dbReference type="GO" id="GO:0016791">
    <property type="term" value="F:phosphatase activity"/>
    <property type="evidence" value="ECO:0007669"/>
    <property type="project" value="UniProtKB-ARBA"/>
</dbReference>
<dbReference type="PROSITE" id="PS01229">
    <property type="entry name" value="COF_2"/>
    <property type="match status" value="1"/>
</dbReference>
<dbReference type="SUPFAM" id="SSF56784">
    <property type="entry name" value="HAD-like"/>
    <property type="match status" value="1"/>
</dbReference>
<dbReference type="Proteomes" id="UP000295788">
    <property type="component" value="Unassembled WGS sequence"/>
</dbReference>
<dbReference type="NCBIfam" id="TIGR00099">
    <property type="entry name" value="Cof-subfamily"/>
    <property type="match status" value="1"/>
</dbReference>
<protein>
    <recommendedName>
        <fullName evidence="3">Cof subfamily protein (Haloacid dehalogenase superfamily)/HAD superfamily hydrolase (TIGR01484 family)</fullName>
    </recommendedName>
</protein>
<dbReference type="SFLD" id="SFLDS00003">
    <property type="entry name" value="Haloacid_Dehalogenase"/>
    <property type="match status" value="1"/>
</dbReference>
<dbReference type="SFLD" id="SFLDG01140">
    <property type="entry name" value="C2.B:_Phosphomannomutase_and_P"/>
    <property type="match status" value="1"/>
</dbReference>
<dbReference type="OrthoDB" id="9790031at2"/>
<dbReference type="Gene3D" id="3.40.50.1000">
    <property type="entry name" value="HAD superfamily/HAD-like"/>
    <property type="match status" value="1"/>
</dbReference>
<dbReference type="CDD" id="cd07516">
    <property type="entry name" value="HAD_Pase"/>
    <property type="match status" value="1"/>
</dbReference>
<dbReference type="InterPro" id="IPR006379">
    <property type="entry name" value="HAD-SF_hydro_IIB"/>
</dbReference>
<dbReference type="InterPro" id="IPR000150">
    <property type="entry name" value="Cof"/>
</dbReference>
<dbReference type="InterPro" id="IPR036412">
    <property type="entry name" value="HAD-like_sf"/>
</dbReference>
<dbReference type="RefSeq" id="WP_132769117.1">
    <property type="nucleotide sequence ID" value="NZ_SMAB01000011.1"/>
</dbReference>
<proteinExistence type="predicted"/>
<dbReference type="GO" id="GO:0005829">
    <property type="term" value="C:cytosol"/>
    <property type="evidence" value="ECO:0007669"/>
    <property type="project" value="TreeGrafter"/>
</dbReference>
<accession>A0A4R3KFB3</accession>
<reference evidence="1 2" key="1">
    <citation type="submission" date="2019-03" db="EMBL/GenBank/DDBJ databases">
        <title>Genomic Encyclopedia of Type Strains, Phase IV (KMG-IV): sequencing the most valuable type-strain genomes for metagenomic binning, comparative biology and taxonomic classification.</title>
        <authorList>
            <person name="Goeker M."/>
        </authorList>
    </citation>
    <scope>NUCLEOTIDE SEQUENCE [LARGE SCALE GENOMIC DNA]</scope>
    <source>
        <strain evidence="1 2">DSM 23802</strain>
    </source>
</reference>
<dbReference type="PANTHER" id="PTHR10000">
    <property type="entry name" value="PHOSPHOSERINE PHOSPHATASE"/>
    <property type="match status" value="1"/>
</dbReference>
<dbReference type="SFLD" id="SFLDG01144">
    <property type="entry name" value="C2.B.4:_PGP_Like"/>
    <property type="match status" value="1"/>
</dbReference>
<comment type="caution">
    <text evidence="1">The sequence shown here is derived from an EMBL/GenBank/DDBJ whole genome shotgun (WGS) entry which is preliminary data.</text>
</comment>